<accession>A0A1A3GJF2</accession>
<dbReference type="RefSeq" id="WP_064986609.1">
    <property type="nucleotide sequence ID" value="NZ_LZLC01000265.1"/>
</dbReference>
<dbReference type="InterPro" id="IPR051474">
    <property type="entry name" value="Anti-sigma-K/W_factor"/>
</dbReference>
<comment type="similarity">
    <text evidence="8">Belongs to the anti-sigma-K factor family.</text>
</comment>
<feature type="region of interest" description="Disordered" evidence="9">
    <location>
        <begin position="208"/>
        <end position="228"/>
    </location>
</feature>
<evidence type="ECO:0000256" key="7">
    <source>
        <dbReference type="ARBA" id="ARBA00023163"/>
    </source>
</evidence>
<evidence type="ECO:0000256" key="1">
    <source>
        <dbReference type="ARBA" id="ARBA00004162"/>
    </source>
</evidence>
<keyword evidence="6" id="KW-0472">Membrane</keyword>
<dbReference type="GO" id="GO:0006417">
    <property type="term" value="P:regulation of translation"/>
    <property type="evidence" value="ECO:0007669"/>
    <property type="project" value="TreeGrafter"/>
</dbReference>
<dbReference type="InterPro" id="IPR053877">
    <property type="entry name" value="RskA_N"/>
</dbReference>
<evidence type="ECO:0000256" key="8">
    <source>
        <dbReference type="RuleBase" id="RU363049"/>
    </source>
</evidence>
<evidence type="ECO:0000313" key="13">
    <source>
        <dbReference type="Proteomes" id="UP000093898"/>
    </source>
</evidence>
<evidence type="ECO:0000256" key="5">
    <source>
        <dbReference type="ARBA" id="ARBA00023015"/>
    </source>
</evidence>
<organism evidence="12 13">
    <name type="scientific">Mycolicibacterium mucogenicum</name>
    <name type="common">Mycobacterium mucogenicum</name>
    <dbReference type="NCBI Taxonomy" id="56689"/>
    <lineage>
        <taxon>Bacteria</taxon>
        <taxon>Bacillati</taxon>
        <taxon>Actinomycetota</taxon>
        <taxon>Actinomycetes</taxon>
        <taxon>Mycobacteriales</taxon>
        <taxon>Mycobacteriaceae</taxon>
        <taxon>Mycolicibacterium</taxon>
    </lineage>
</organism>
<evidence type="ECO:0000256" key="9">
    <source>
        <dbReference type="SAM" id="MobiDB-lite"/>
    </source>
</evidence>
<name>A0A1A3GJF2_MYCMU</name>
<keyword evidence="5 8" id="KW-0805">Transcription regulation</keyword>
<dbReference type="Proteomes" id="UP000093898">
    <property type="component" value="Unassembled WGS sequence"/>
</dbReference>
<comment type="caution">
    <text evidence="12">The sequence shown here is derived from an EMBL/GenBank/DDBJ whole genome shotgun (WGS) entry which is preliminary data.</text>
</comment>
<evidence type="ECO:0000259" key="10">
    <source>
        <dbReference type="Pfam" id="PF10099"/>
    </source>
</evidence>
<dbReference type="GO" id="GO:0016989">
    <property type="term" value="F:sigma factor antagonist activity"/>
    <property type="evidence" value="ECO:0007669"/>
    <property type="project" value="TreeGrafter"/>
</dbReference>
<dbReference type="EMBL" id="LZLC01000265">
    <property type="protein sequence ID" value="OBJ35546.1"/>
    <property type="molecule type" value="Genomic_DNA"/>
</dbReference>
<reference evidence="12 13" key="1">
    <citation type="submission" date="2016-06" db="EMBL/GenBank/DDBJ databases">
        <authorList>
            <person name="Kjaerup R.B."/>
            <person name="Dalgaard T.S."/>
            <person name="Juul-Madsen H.R."/>
        </authorList>
    </citation>
    <scope>NUCLEOTIDE SEQUENCE [LARGE SCALE GENOMIC DNA]</scope>
    <source>
        <strain evidence="12 13">1127319.6</strain>
    </source>
</reference>
<comment type="function">
    <text evidence="8">An anti-sigma factor for extracytoplasmic function (ECF) sigma factor SigK. ECF sigma factors are held in an inactive form by an anti-sigma factor until released by regulated intramembrane proteolysis (RIP). RIP occurs when an extracytoplasmic signal triggers a concerted proteolytic cascade to transmit information and elicit cellular responses. The membrane-spanning regulatory substrate protein is first cut extracytoplasmically (site-1 protease, S1P), then within the membrane itself (site-2 protease, S2P, Rip1), while cytoplasmic proteases finish degrading the regulatory protein, liberating the sigma factor.</text>
</comment>
<evidence type="ECO:0000313" key="12">
    <source>
        <dbReference type="EMBL" id="OBJ35546.1"/>
    </source>
</evidence>
<comment type="domain">
    <text evidence="8">The cytosolic domain interacts with sigma factor SigK.</text>
</comment>
<dbReference type="PANTHER" id="PTHR37461">
    <property type="entry name" value="ANTI-SIGMA-K FACTOR RSKA"/>
    <property type="match status" value="1"/>
</dbReference>
<feature type="domain" description="Anti-sigma K factor RskA C-terminal" evidence="10">
    <location>
        <begin position="92"/>
        <end position="213"/>
    </location>
</feature>
<dbReference type="GO" id="GO:0005886">
    <property type="term" value="C:plasma membrane"/>
    <property type="evidence" value="ECO:0007669"/>
    <property type="project" value="UniProtKB-SubCell"/>
</dbReference>
<evidence type="ECO:0000256" key="6">
    <source>
        <dbReference type="ARBA" id="ARBA00023136"/>
    </source>
</evidence>
<keyword evidence="2 8" id="KW-1003">Cell membrane</keyword>
<dbReference type="STRING" id="56689.GCA_001291445_04382"/>
<feature type="domain" description="Anti-sigma-K factor RskA N-terminal" evidence="11">
    <location>
        <begin position="9"/>
        <end position="55"/>
    </location>
</feature>
<protein>
    <recommendedName>
        <fullName evidence="8">Anti-sigma-K factor RskA</fullName>
    </recommendedName>
    <alternativeName>
        <fullName evidence="8">Sigma-K anti-sigma factor RskA</fullName>
    </alternativeName>
</protein>
<evidence type="ECO:0000256" key="3">
    <source>
        <dbReference type="ARBA" id="ARBA00022692"/>
    </source>
</evidence>
<comment type="subcellular location">
    <subcellularLocation>
        <location evidence="1 8">Cell membrane</location>
        <topology evidence="1 8">Single-pass membrane protein</topology>
    </subcellularLocation>
</comment>
<dbReference type="Gene3D" id="1.10.10.1320">
    <property type="entry name" value="Anti-sigma factor, zinc-finger domain"/>
    <property type="match status" value="1"/>
</dbReference>
<dbReference type="InterPro" id="IPR018764">
    <property type="entry name" value="RskA_C"/>
</dbReference>
<dbReference type="OrthoDB" id="153510at2"/>
<evidence type="ECO:0000256" key="2">
    <source>
        <dbReference type="ARBA" id="ARBA00022475"/>
    </source>
</evidence>
<keyword evidence="7 8" id="KW-0804">Transcription</keyword>
<dbReference type="Pfam" id="PF10099">
    <property type="entry name" value="RskA_C"/>
    <property type="match status" value="1"/>
</dbReference>
<evidence type="ECO:0000259" key="11">
    <source>
        <dbReference type="Pfam" id="PF22618"/>
    </source>
</evidence>
<dbReference type="PANTHER" id="PTHR37461:SF1">
    <property type="entry name" value="ANTI-SIGMA-K FACTOR RSKA"/>
    <property type="match status" value="1"/>
</dbReference>
<dbReference type="Pfam" id="PF22618">
    <property type="entry name" value="RskA_N"/>
    <property type="match status" value="1"/>
</dbReference>
<gene>
    <name evidence="8" type="primary">rskA</name>
    <name evidence="12" type="ORF">A5630_09390</name>
</gene>
<proteinExistence type="inferred from homology"/>
<evidence type="ECO:0000256" key="4">
    <source>
        <dbReference type="ARBA" id="ARBA00022989"/>
    </source>
</evidence>
<dbReference type="AlphaFoldDB" id="A0A1A3GJF2"/>
<keyword evidence="3" id="KW-0812">Transmembrane</keyword>
<sequence length="228" mass="23827">MSDPSEFELLQLAVPYALDAVSDVERADIERQLAAAPGPVVAAFRAQVAEARETLGTLSDATAVAPPAALRDRVVRGNRQVVREHRWRKAVLAAAAVLAVGGGAFAAGWMLRPPPAPPVAERVMTAPDVRTVSTALRSGGTATVVYSRARGDGMVMFDGAAPPPPGMAYQVWLMKDGIPVQSGSPIRDTRTVMVSDIGRATALGLTVEPVGRTGDSPPGDMVGRVMLP</sequence>
<keyword evidence="4" id="KW-1133">Transmembrane helix</keyword>
<dbReference type="InterPro" id="IPR041916">
    <property type="entry name" value="Anti_sigma_zinc_sf"/>
</dbReference>